<dbReference type="InterPro" id="IPR001497">
    <property type="entry name" value="MethylDNA_cys_MeTrfase_AS"/>
</dbReference>
<dbReference type="PROSITE" id="PS00374">
    <property type="entry name" value="MGMT"/>
    <property type="match status" value="1"/>
</dbReference>
<feature type="domain" description="Methylguanine DNA methyltransferase ribonuclease-like" evidence="2">
    <location>
        <begin position="4"/>
        <end position="61"/>
    </location>
</feature>
<evidence type="ECO:0000259" key="2">
    <source>
        <dbReference type="Pfam" id="PF02870"/>
    </source>
</evidence>
<dbReference type="EC" id="2.1.1.63" evidence="3"/>
<dbReference type="InterPro" id="IPR014048">
    <property type="entry name" value="MethylDNA_cys_MeTrfase_DNA-bd"/>
</dbReference>
<reference evidence="3 4" key="1">
    <citation type="submission" date="2021-06" db="EMBL/GenBank/DDBJ databases">
        <title>Enterococcus alishanensis sp. nov., a novel lactic acid bacterium isolated from fresh coffee beans.</title>
        <authorList>
            <person name="Chen Y.-S."/>
        </authorList>
    </citation>
    <scope>NUCLEOTIDE SEQUENCE [LARGE SCALE GENOMIC DNA]</scope>
    <source>
        <strain evidence="3 4">ALS3</strain>
    </source>
</reference>
<sequence>MKFSSILGPIWLDADETSLTQVSYSEIPETAEANQAILLQAKDEIIGYLAGERIDFSVPIKFLSGTPFQQAAWRELQTIPYGETRSYQEQATNIDRPKAVRAIGQANRNNPLAIIVPCHRVLGKNGQLTGYSGSGEKGLAIKAQLLKIEKSRES</sequence>
<dbReference type="RefSeq" id="WP_218327518.1">
    <property type="nucleotide sequence ID" value="NZ_JAHUZB010000010.1"/>
</dbReference>
<keyword evidence="3" id="KW-0808">Transferase</keyword>
<dbReference type="PANTHER" id="PTHR10815">
    <property type="entry name" value="METHYLATED-DNA--PROTEIN-CYSTEINE METHYLTRANSFERASE"/>
    <property type="match status" value="1"/>
</dbReference>
<dbReference type="PANTHER" id="PTHR10815:SF5">
    <property type="entry name" value="METHYLATED-DNA--PROTEIN-CYSTEINE METHYLTRANSFERASE"/>
    <property type="match status" value="1"/>
</dbReference>
<dbReference type="EMBL" id="JAHUZB010000010">
    <property type="protein sequence ID" value="MBV7392305.1"/>
    <property type="molecule type" value="Genomic_DNA"/>
</dbReference>
<name>A0ABS6THE2_9ENTE</name>
<keyword evidence="4" id="KW-1185">Reference proteome</keyword>
<dbReference type="Proteomes" id="UP000774130">
    <property type="component" value="Unassembled WGS sequence"/>
</dbReference>
<organism evidence="3 4">
    <name type="scientific">Enterococcus alishanensis</name>
    <dbReference type="NCBI Taxonomy" id="1303817"/>
    <lineage>
        <taxon>Bacteria</taxon>
        <taxon>Bacillati</taxon>
        <taxon>Bacillota</taxon>
        <taxon>Bacilli</taxon>
        <taxon>Lactobacillales</taxon>
        <taxon>Enterococcaceae</taxon>
        <taxon>Enterococcus</taxon>
    </lineage>
</organism>
<dbReference type="Pfam" id="PF01035">
    <property type="entry name" value="DNA_binding_1"/>
    <property type="match status" value="1"/>
</dbReference>
<dbReference type="InterPro" id="IPR008332">
    <property type="entry name" value="MethylG_MeTrfase_N"/>
</dbReference>
<dbReference type="GO" id="GO:0032259">
    <property type="term" value="P:methylation"/>
    <property type="evidence" value="ECO:0007669"/>
    <property type="project" value="UniProtKB-KW"/>
</dbReference>
<evidence type="ECO:0000313" key="3">
    <source>
        <dbReference type="EMBL" id="MBV7392305.1"/>
    </source>
</evidence>
<dbReference type="Pfam" id="PF02870">
    <property type="entry name" value="Methyltransf_1N"/>
    <property type="match status" value="1"/>
</dbReference>
<gene>
    <name evidence="3" type="ORF">KUA55_16600</name>
</gene>
<dbReference type="NCBIfam" id="TIGR00589">
    <property type="entry name" value="ogt"/>
    <property type="match status" value="1"/>
</dbReference>
<protein>
    <submittedName>
        <fullName evidence="3">Methylated-DNA--[protein]-cysteine S-methyltransferase</fullName>
        <ecNumber evidence="3">2.1.1.63</ecNumber>
    </submittedName>
</protein>
<proteinExistence type="predicted"/>
<feature type="domain" description="Methylated-DNA-[protein]-cysteine S-methyltransferase DNA binding" evidence="1">
    <location>
        <begin position="67"/>
        <end position="150"/>
    </location>
</feature>
<dbReference type="GO" id="GO:0003908">
    <property type="term" value="F:methylated-DNA-[protein]-cysteine S-methyltransferase activity"/>
    <property type="evidence" value="ECO:0007669"/>
    <property type="project" value="UniProtKB-EC"/>
</dbReference>
<comment type="caution">
    <text evidence="3">The sequence shown here is derived from an EMBL/GenBank/DDBJ whole genome shotgun (WGS) entry which is preliminary data.</text>
</comment>
<accession>A0ABS6THE2</accession>
<evidence type="ECO:0000313" key="4">
    <source>
        <dbReference type="Proteomes" id="UP000774130"/>
    </source>
</evidence>
<keyword evidence="3" id="KW-0489">Methyltransferase</keyword>
<evidence type="ECO:0000259" key="1">
    <source>
        <dbReference type="Pfam" id="PF01035"/>
    </source>
</evidence>
<dbReference type="CDD" id="cd06445">
    <property type="entry name" value="ATase"/>
    <property type="match status" value="1"/>
</dbReference>